<dbReference type="InterPro" id="IPR052714">
    <property type="entry name" value="MFS_Exporter"/>
</dbReference>
<gene>
    <name evidence="8" type="ORF">LrDSM24759_03560</name>
</gene>
<feature type="transmembrane region" description="Helical" evidence="6">
    <location>
        <begin position="12"/>
        <end position="33"/>
    </location>
</feature>
<feature type="domain" description="Major facilitator superfamily (MFS) profile" evidence="7">
    <location>
        <begin position="11"/>
        <end position="384"/>
    </location>
</feature>
<evidence type="ECO:0000256" key="2">
    <source>
        <dbReference type="ARBA" id="ARBA00022448"/>
    </source>
</evidence>
<evidence type="ECO:0000256" key="5">
    <source>
        <dbReference type="ARBA" id="ARBA00023136"/>
    </source>
</evidence>
<dbReference type="InterPro" id="IPR011701">
    <property type="entry name" value="MFS"/>
</dbReference>
<dbReference type="SUPFAM" id="SSF103473">
    <property type="entry name" value="MFS general substrate transporter"/>
    <property type="match status" value="1"/>
</dbReference>
<name>A0A2Z6TEK5_9LACO</name>
<dbReference type="InterPro" id="IPR036259">
    <property type="entry name" value="MFS_trans_sf"/>
</dbReference>
<keyword evidence="9" id="KW-1185">Reference proteome</keyword>
<dbReference type="AlphaFoldDB" id="A0A2Z6TEK5"/>
<evidence type="ECO:0000256" key="6">
    <source>
        <dbReference type="SAM" id="Phobius"/>
    </source>
</evidence>
<dbReference type="GO" id="GO:0005886">
    <property type="term" value="C:plasma membrane"/>
    <property type="evidence" value="ECO:0007669"/>
    <property type="project" value="UniProtKB-SubCell"/>
</dbReference>
<comment type="subcellular location">
    <subcellularLocation>
        <location evidence="1">Cell membrane</location>
        <topology evidence="1">Multi-pass membrane protein</topology>
    </subcellularLocation>
</comment>
<dbReference type="OrthoDB" id="9814001at2"/>
<organism evidence="8 9">
    <name type="scientific">Lactobacillus rodentium</name>
    <dbReference type="NCBI Taxonomy" id="947835"/>
    <lineage>
        <taxon>Bacteria</taxon>
        <taxon>Bacillati</taxon>
        <taxon>Bacillota</taxon>
        <taxon>Bacilli</taxon>
        <taxon>Lactobacillales</taxon>
        <taxon>Lactobacillaceae</taxon>
        <taxon>Lactobacillus</taxon>
    </lineage>
</organism>
<keyword evidence="3 6" id="KW-0812">Transmembrane</keyword>
<sequence>MKKSKSIYTKDVVLVMAASFFFMFSVMFVTPLINGFALDLGASTIFAGVITGMMSIISMFLRPVAGNLTDRFSKYQLSFIGGILIFIGVGGYCFSPSGAWLLIFRLINGVGFVLATVCMATWLSMLVPRANVGQAMGFYGLMNALAMAVAPAMSINLYKVIGYRWSLAIAALAALLMVIMIQFVGDKGQPQQKQADQRQRKFKIIQRDSIPVGILIMLFAFPYFITQADIVMYATYRHLNISVGSFFIIYAIALLIIRTVLKKDFDTVRFGRWFWISIVAMIVFLIAATYMFNDWIMGLAALALAVGYGVIYSVLQSTALLLAPMEEQGLATATFYLGMDIAMAFGPMLGGVLAAKIPHSLFYLVLLIEIPFMIIVYLIYHKRLNGAIDHH</sequence>
<feature type="transmembrane region" description="Helical" evidence="6">
    <location>
        <begin position="163"/>
        <end position="184"/>
    </location>
</feature>
<dbReference type="EMBL" id="BFBY01000002">
    <property type="protein sequence ID" value="GBG04442.1"/>
    <property type="molecule type" value="Genomic_DNA"/>
</dbReference>
<reference evidence="9" key="1">
    <citation type="submission" date="2018-03" db="EMBL/GenBank/DDBJ databases">
        <title>New taxa in the Lactobacillus gasseri group.</title>
        <authorList>
            <person name="Tanizawa Y."/>
            <person name="Tohno M."/>
            <person name="Endo A."/>
            <person name="Arita M."/>
        </authorList>
    </citation>
    <scope>NUCLEOTIDE SEQUENCE [LARGE SCALE GENOMIC DNA]</scope>
    <source>
        <strain evidence="9">DSM 24759</strain>
    </source>
</reference>
<feature type="transmembrane region" description="Helical" evidence="6">
    <location>
        <begin position="138"/>
        <end position="157"/>
    </location>
</feature>
<feature type="transmembrane region" description="Helical" evidence="6">
    <location>
        <begin position="298"/>
        <end position="323"/>
    </location>
</feature>
<dbReference type="Proteomes" id="UP000257317">
    <property type="component" value="Unassembled WGS sequence"/>
</dbReference>
<feature type="transmembrane region" description="Helical" evidence="6">
    <location>
        <begin position="103"/>
        <end position="126"/>
    </location>
</feature>
<evidence type="ECO:0000313" key="9">
    <source>
        <dbReference type="Proteomes" id="UP000257317"/>
    </source>
</evidence>
<dbReference type="PROSITE" id="PS50850">
    <property type="entry name" value="MFS"/>
    <property type="match status" value="1"/>
</dbReference>
<accession>A0A2Z6TEK5</accession>
<dbReference type="Gene3D" id="1.20.1250.20">
    <property type="entry name" value="MFS general substrate transporter like domains"/>
    <property type="match status" value="1"/>
</dbReference>
<dbReference type="RefSeq" id="WP_117117790.1">
    <property type="nucleotide sequence ID" value="NZ_BFBY01000002.1"/>
</dbReference>
<dbReference type="PANTHER" id="PTHR23531:SF1">
    <property type="entry name" value="QUINOLENE RESISTANCE PROTEIN NORA"/>
    <property type="match status" value="1"/>
</dbReference>
<keyword evidence="2" id="KW-0813">Transport</keyword>
<comment type="caution">
    <text evidence="8">The sequence shown here is derived from an EMBL/GenBank/DDBJ whole genome shotgun (WGS) entry which is preliminary data.</text>
</comment>
<dbReference type="InterPro" id="IPR020846">
    <property type="entry name" value="MFS_dom"/>
</dbReference>
<evidence type="ECO:0000259" key="7">
    <source>
        <dbReference type="PROSITE" id="PS50850"/>
    </source>
</evidence>
<evidence type="ECO:0000256" key="3">
    <source>
        <dbReference type="ARBA" id="ARBA00022692"/>
    </source>
</evidence>
<feature type="transmembrane region" description="Helical" evidence="6">
    <location>
        <begin position="273"/>
        <end position="292"/>
    </location>
</feature>
<dbReference type="GO" id="GO:0022857">
    <property type="term" value="F:transmembrane transporter activity"/>
    <property type="evidence" value="ECO:0007669"/>
    <property type="project" value="InterPro"/>
</dbReference>
<evidence type="ECO:0000256" key="4">
    <source>
        <dbReference type="ARBA" id="ARBA00022989"/>
    </source>
</evidence>
<dbReference type="PANTHER" id="PTHR23531">
    <property type="entry name" value="QUINOLENE RESISTANCE PROTEIN NORA"/>
    <property type="match status" value="1"/>
</dbReference>
<feature type="transmembrane region" description="Helical" evidence="6">
    <location>
        <begin position="45"/>
        <end position="65"/>
    </location>
</feature>
<feature type="transmembrane region" description="Helical" evidence="6">
    <location>
        <begin position="238"/>
        <end position="261"/>
    </location>
</feature>
<feature type="transmembrane region" description="Helical" evidence="6">
    <location>
        <begin position="77"/>
        <end position="97"/>
    </location>
</feature>
<evidence type="ECO:0000256" key="1">
    <source>
        <dbReference type="ARBA" id="ARBA00004651"/>
    </source>
</evidence>
<feature type="transmembrane region" description="Helical" evidence="6">
    <location>
        <begin position="205"/>
        <end position="226"/>
    </location>
</feature>
<feature type="transmembrane region" description="Helical" evidence="6">
    <location>
        <begin position="335"/>
        <end position="355"/>
    </location>
</feature>
<protein>
    <submittedName>
        <fullName evidence="8">Major facilitator superfamily transporter</fullName>
    </submittedName>
</protein>
<proteinExistence type="predicted"/>
<feature type="transmembrane region" description="Helical" evidence="6">
    <location>
        <begin position="361"/>
        <end position="380"/>
    </location>
</feature>
<keyword evidence="4 6" id="KW-1133">Transmembrane helix</keyword>
<keyword evidence="5 6" id="KW-0472">Membrane</keyword>
<evidence type="ECO:0000313" key="8">
    <source>
        <dbReference type="EMBL" id="GBG04442.1"/>
    </source>
</evidence>
<dbReference type="Pfam" id="PF07690">
    <property type="entry name" value="MFS_1"/>
    <property type="match status" value="1"/>
</dbReference>